<reference evidence="1 2" key="1">
    <citation type="submission" date="2019-10" db="EMBL/GenBank/DDBJ databases">
        <title>Genomic and transcriptomic insights into the perfect genentic adaptation of a filamentous nitrogen-fixing cyanobacterium to rice fields.</title>
        <authorList>
            <person name="Chen Z."/>
        </authorList>
    </citation>
    <scope>NUCLEOTIDE SEQUENCE [LARGE SCALE GENOMIC DNA]</scope>
    <source>
        <strain evidence="1">CCNUC1</strain>
    </source>
</reference>
<evidence type="ECO:0000313" key="1">
    <source>
        <dbReference type="EMBL" id="QFS46409.1"/>
    </source>
</evidence>
<keyword evidence="2" id="KW-1185">Reference proteome</keyword>
<proteinExistence type="predicted"/>
<evidence type="ECO:0000313" key="2">
    <source>
        <dbReference type="Proteomes" id="UP000326678"/>
    </source>
</evidence>
<protein>
    <submittedName>
        <fullName evidence="1">Uncharacterized protein</fullName>
    </submittedName>
</protein>
<dbReference type="EMBL" id="CP045226">
    <property type="protein sequence ID" value="QFS46409.1"/>
    <property type="molecule type" value="Genomic_DNA"/>
</dbReference>
<accession>A0A5P8W308</accession>
<gene>
    <name evidence="1" type="ORF">GXM_03890</name>
</gene>
<dbReference type="AlphaFoldDB" id="A0A5P8W308"/>
<organism evidence="1 2">
    <name type="scientific">Nostoc sphaeroides CCNUC1</name>
    <dbReference type="NCBI Taxonomy" id="2653204"/>
    <lineage>
        <taxon>Bacteria</taxon>
        <taxon>Bacillati</taxon>
        <taxon>Cyanobacteriota</taxon>
        <taxon>Cyanophyceae</taxon>
        <taxon>Nostocales</taxon>
        <taxon>Nostocaceae</taxon>
        <taxon>Nostoc</taxon>
    </lineage>
</organism>
<dbReference type="KEGG" id="nsh:GXM_03890"/>
<dbReference type="Proteomes" id="UP000326678">
    <property type="component" value="Chromosome Gxm1"/>
</dbReference>
<name>A0A5P8W308_9NOSO</name>
<sequence>MEGSESPKQETTKWQPGSAQAQFGVRGSYKNLLFKKFLWISLNHHSWWGCHY</sequence>